<gene>
    <name evidence="2" type="ORF">JAV76_09765</name>
</gene>
<name>A0A934ICF5_9MICO</name>
<accession>A0A934ICF5</accession>
<dbReference type="AlphaFoldDB" id="A0A934ICF5"/>
<evidence type="ECO:0000256" key="1">
    <source>
        <dbReference type="SAM" id="MobiDB-lite"/>
    </source>
</evidence>
<dbReference type="RefSeq" id="WP_198733864.1">
    <property type="nucleotide sequence ID" value="NZ_JAEINH010000007.1"/>
</dbReference>
<dbReference type="EMBL" id="JAEINH010000007">
    <property type="protein sequence ID" value="MBI9115296.1"/>
    <property type="molecule type" value="Genomic_DNA"/>
</dbReference>
<proteinExistence type="predicted"/>
<feature type="region of interest" description="Disordered" evidence="1">
    <location>
        <begin position="112"/>
        <end position="136"/>
    </location>
</feature>
<evidence type="ECO:0000313" key="3">
    <source>
        <dbReference type="Proteomes" id="UP000602087"/>
    </source>
</evidence>
<dbReference type="Proteomes" id="UP000602087">
    <property type="component" value="Unassembled WGS sequence"/>
</dbReference>
<sequence>MSARHTLVRSMHDIGLASWFGGSLMGAVGLNGAAAAAKDPQERVALAAKGWARWTPVVVASVGLHTLGSIGLIAGNAKRLEHQEGARTNTVVKGLLTVAAAATTLYAGGVGKTQHEHADEGAPGATEASRSSSAELTAAQEKQKALQWAIPALTGVLIVLAAQQGEQQRPLGGRLHGR</sequence>
<evidence type="ECO:0000313" key="2">
    <source>
        <dbReference type="EMBL" id="MBI9115296.1"/>
    </source>
</evidence>
<reference evidence="2" key="1">
    <citation type="submission" date="2020-12" db="EMBL/GenBank/DDBJ databases">
        <title>Sanguibacter suaedae sp. nov., isolated from Suaeda aralocaspica.</title>
        <authorList>
            <person name="Ma Q."/>
        </authorList>
    </citation>
    <scope>NUCLEOTIDE SEQUENCE</scope>
    <source>
        <strain evidence="2">YZGR15</strain>
    </source>
</reference>
<organism evidence="2 3">
    <name type="scientific">Sanguibacter suaedae</name>
    <dbReference type="NCBI Taxonomy" id="2795737"/>
    <lineage>
        <taxon>Bacteria</taxon>
        <taxon>Bacillati</taxon>
        <taxon>Actinomycetota</taxon>
        <taxon>Actinomycetes</taxon>
        <taxon>Micrococcales</taxon>
        <taxon>Sanguibacteraceae</taxon>
        <taxon>Sanguibacter</taxon>
    </lineage>
</organism>
<protein>
    <submittedName>
        <fullName evidence="2">Uncharacterized protein</fullName>
    </submittedName>
</protein>
<comment type="caution">
    <text evidence="2">The sequence shown here is derived from an EMBL/GenBank/DDBJ whole genome shotgun (WGS) entry which is preliminary data.</text>
</comment>
<keyword evidence="3" id="KW-1185">Reference proteome</keyword>